<feature type="region of interest" description="Disordered" evidence="1">
    <location>
        <begin position="1"/>
        <end position="45"/>
    </location>
</feature>
<reference evidence="3" key="1">
    <citation type="journal article" date="2015" name="Proc. Natl. Acad. Sci. U.S.A.">
        <title>Genome sequencing of adzuki bean (Vigna angularis) provides insight into high starch and low fat accumulation and domestication.</title>
        <authorList>
            <person name="Yang K."/>
            <person name="Tian Z."/>
            <person name="Chen C."/>
            <person name="Luo L."/>
            <person name="Zhao B."/>
            <person name="Wang Z."/>
            <person name="Yu L."/>
            <person name="Li Y."/>
            <person name="Sun Y."/>
            <person name="Li W."/>
            <person name="Chen Y."/>
            <person name="Li Y."/>
            <person name="Zhang Y."/>
            <person name="Ai D."/>
            <person name="Zhao J."/>
            <person name="Shang C."/>
            <person name="Ma Y."/>
            <person name="Wu B."/>
            <person name="Wang M."/>
            <person name="Gao L."/>
            <person name="Sun D."/>
            <person name="Zhang P."/>
            <person name="Guo F."/>
            <person name="Wang W."/>
            <person name="Li Y."/>
            <person name="Wang J."/>
            <person name="Varshney R.K."/>
            <person name="Wang J."/>
            <person name="Ling H.Q."/>
            <person name="Wan P."/>
        </authorList>
    </citation>
    <scope>NUCLEOTIDE SEQUENCE</scope>
    <source>
        <strain evidence="3">cv. Jingnong 6</strain>
    </source>
</reference>
<protein>
    <submittedName>
        <fullName evidence="2">Uncharacterized protein</fullName>
    </submittedName>
</protein>
<proteinExistence type="predicted"/>
<gene>
    <name evidence="2" type="ORF">LR48_Vigan477s000300</name>
</gene>
<evidence type="ECO:0000313" key="2">
    <source>
        <dbReference type="EMBL" id="KOM27976.1"/>
    </source>
</evidence>
<dbReference type="Proteomes" id="UP000053144">
    <property type="component" value="Unassembled WGS sequence"/>
</dbReference>
<feature type="compositionally biased region" description="Polar residues" evidence="1">
    <location>
        <begin position="1"/>
        <end position="17"/>
    </location>
</feature>
<name>A0A0L9TC76_PHAAN</name>
<evidence type="ECO:0000313" key="3">
    <source>
        <dbReference type="Proteomes" id="UP000053144"/>
    </source>
</evidence>
<feature type="region of interest" description="Disordered" evidence="1">
    <location>
        <begin position="66"/>
        <end position="85"/>
    </location>
</feature>
<sequence>MGICYSTTKVSGSNGNAVTDKKNRKRTAKPESLTAAANPERRKANEDALMRDDWKCDVDASRAVVGRTRRRSSHDSGATRHHTISALELSRPARIEERGVAMRMTIRIDGEDARDATIHGGAVWLRKWRQGRDCVAVVRFTSVPRFLDLGIMKRFEANPDRLRLTDNNRINRRVVVVDGDDAGAFLATMLLEGEGAETRSFWFAADDEVRFNLKNETINVARQLAYDGASPFATSTKT</sequence>
<dbReference type="EMBL" id="KQ258405">
    <property type="protein sequence ID" value="KOM27976.1"/>
    <property type="molecule type" value="Genomic_DNA"/>
</dbReference>
<dbReference type="AlphaFoldDB" id="A0A0L9TC76"/>
<organism evidence="2 3">
    <name type="scientific">Phaseolus angularis</name>
    <name type="common">Azuki bean</name>
    <name type="synonym">Vigna angularis</name>
    <dbReference type="NCBI Taxonomy" id="3914"/>
    <lineage>
        <taxon>Eukaryota</taxon>
        <taxon>Viridiplantae</taxon>
        <taxon>Streptophyta</taxon>
        <taxon>Embryophyta</taxon>
        <taxon>Tracheophyta</taxon>
        <taxon>Spermatophyta</taxon>
        <taxon>Magnoliopsida</taxon>
        <taxon>eudicotyledons</taxon>
        <taxon>Gunneridae</taxon>
        <taxon>Pentapetalae</taxon>
        <taxon>rosids</taxon>
        <taxon>fabids</taxon>
        <taxon>Fabales</taxon>
        <taxon>Fabaceae</taxon>
        <taxon>Papilionoideae</taxon>
        <taxon>50 kb inversion clade</taxon>
        <taxon>NPAAA clade</taxon>
        <taxon>indigoferoid/millettioid clade</taxon>
        <taxon>Phaseoleae</taxon>
        <taxon>Vigna</taxon>
    </lineage>
</organism>
<dbReference type="Gramene" id="KOM27976">
    <property type="protein sequence ID" value="KOM27976"/>
    <property type="gene ID" value="LR48_Vigan477s000300"/>
</dbReference>
<accession>A0A0L9TC76</accession>
<evidence type="ECO:0000256" key="1">
    <source>
        <dbReference type="SAM" id="MobiDB-lite"/>
    </source>
</evidence>